<dbReference type="OrthoDB" id="2013972at2759"/>
<evidence type="ECO:0000259" key="1">
    <source>
        <dbReference type="Pfam" id="PF13649"/>
    </source>
</evidence>
<dbReference type="Gene3D" id="3.40.50.150">
    <property type="entry name" value="Vaccinia Virus protein VP39"/>
    <property type="match status" value="1"/>
</dbReference>
<dbReference type="Pfam" id="PF13649">
    <property type="entry name" value="Methyltransf_25"/>
    <property type="match status" value="1"/>
</dbReference>
<accession>A0A6A6SRR3</accession>
<dbReference type="Proteomes" id="UP000799324">
    <property type="component" value="Unassembled WGS sequence"/>
</dbReference>
<dbReference type="CDD" id="cd02440">
    <property type="entry name" value="AdoMet_MTases"/>
    <property type="match status" value="1"/>
</dbReference>
<keyword evidence="3" id="KW-1185">Reference proteome</keyword>
<proteinExistence type="predicted"/>
<feature type="domain" description="Methyltransferase" evidence="1">
    <location>
        <begin position="53"/>
        <end position="150"/>
    </location>
</feature>
<evidence type="ECO:0000313" key="3">
    <source>
        <dbReference type="Proteomes" id="UP000799324"/>
    </source>
</evidence>
<evidence type="ECO:0000313" key="2">
    <source>
        <dbReference type="EMBL" id="KAF2649717.1"/>
    </source>
</evidence>
<dbReference type="SUPFAM" id="SSF53335">
    <property type="entry name" value="S-adenosyl-L-methionine-dependent methyltransferases"/>
    <property type="match status" value="1"/>
</dbReference>
<dbReference type="GO" id="GO:0008168">
    <property type="term" value="F:methyltransferase activity"/>
    <property type="evidence" value="ECO:0007669"/>
    <property type="project" value="UniProtKB-KW"/>
</dbReference>
<keyword evidence="2" id="KW-0489">Methyltransferase</keyword>
<gene>
    <name evidence="2" type="ORF">K491DRAFT_697862</name>
</gene>
<organism evidence="2 3">
    <name type="scientific">Lophiostoma macrostomum CBS 122681</name>
    <dbReference type="NCBI Taxonomy" id="1314788"/>
    <lineage>
        <taxon>Eukaryota</taxon>
        <taxon>Fungi</taxon>
        <taxon>Dikarya</taxon>
        <taxon>Ascomycota</taxon>
        <taxon>Pezizomycotina</taxon>
        <taxon>Dothideomycetes</taxon>
        <taxon>Pleosporomycetidae</taxon>
        <taxon>Pleosporales</taxon>
        <taxon>Lophiostomataceae</taxon>
        <taxon>Lophiostoma</taxon>
    </lineage>
</organism>
<dbReference type="EMBL" id="MU004481">
    <property type="protein sequence ID" value="KAF2649717.1"/>
    <property type="molecule type" value="Genomic_DNA"/>
</dbReference>
<keyword evidence="2" id="KW-0808">Transferase</keyword>
<dbReference type="InterPro" id="IPR029063">
    <property type="entry name" value="SAM-dependent_MTases_sf"/>
</dbReference>
<dbReference type="InterPro" id="IPR041698">
    <property type="entry name" value="Methyltransf_25"/>
</dbReference>
<dbReference type="AlphaFoldDB" id="A0A6A6SRR3"/>
<reference evidence="2" key="1">
    <citation type="journal article" date="2020" name="Stud. Mycol.">
        <title>101 Dothideomycetes genomes: a test case for predicting lifestyles and emergence of pathogens.</title>
        <authorList>
            <person name="Haridas S."/>
            <person name="Albert R."/>
            <person name="Binder M."/>
            <person name="Bloem J."/>
            <person name="Labutti K."/>
            <person name="Salamov A."/>
            <person name="Andreopoulos B."/>
            <person name="Baker S."/>
            <person name="Barry K."/>
            <person name="Bills G."/>
            <person name="Bluhm B."/>
            <person name="Cannon C."/>
            <person name="Castanera R."/>
            <person name="Culley D."/>
            <person name="Daum C."/>
            <person name="Ezra D."/>
            <person name="Gonzalez J."/>
            <person name="Henrissat B."/>
            <person name="Kuo A."/>
            <person name="Liang C."/>
            <person name="Lipzen A."/>
            <person name="Lutzoni F."/>
            <person name="Magnuson J."/>
            <person name="Mondo S."/>
            <person name="Nolan M."/>
            <person name="Ohm R."/>
            <person name="Pangilinan J."/>
            <person name="Park H.-J."/>
            <person name="Ramirez L."/>
            <person name="Alfaro M."/>
            <person name="Sun H."/>
            <person name="Tritt A."/>
            <person name="Yoshinaga Y."/>
            <person name="Zwiers L.-H."/>
            <person name="Turgeon B."/>
            <person name="Goodwin S."/>
            <person name="Spatafora J."/>
            <person name="Crous P."/>
            <person name="Grigoriev I."/>
        </authorList>
    </citation>
    <scope>NUCLEOTIDE SEQUENCE</scope>
    <source>
        <strain evidence="2">CBS 122681</strain>
    </source>
</reference>
<name>A0A6A6SRR3_9PLEO</name>
<protein>
    <submittedName>
        <fullName evidence="2">S-adenosyl-L-methionine-dependent methyltransferase</fullName>
    </submittedName>
</protein>
<dbReference type="GO" id="GO:0032259">
    <property type="term" value="P:methylation"/>
    <property type="evidence" value="ECO:0007669"/>
    <property type="project" value="UniProtKB-KW"/>
</dbReference>
<sequence>MNNPENNNTFKPKQALAPTPQLYGELVGNGMENLAKVTAAEMLPIPAGAVIHDNGCGIGAGTAAIVDLLGDAAITVTIHGTDINEQALDIYKKKADEHKWPTEATMVDSTALKFPDGHFSHSIGTALLFVLPDDGTTALKETYRTLKDGGIAAVNSWAYVPNMEPIQVAAKLTRPEGTPLPRKGMEKWETPEFLQSVVEKGGFSRDSITCVKRDVICVTTAGIDRYANMLWSFIGGTGAAGWLESDEEKWDEAIEIVKSGLKKTEGYEELPDGKLQLKFVANVVLATK</sequence>